<keyword evidence="1" id="KW-0472">Membrane</keyword>
<evidence type="ECO:0000259" key="3">
    <source>
        <dbReference type="Pfam" id="PF07987"/>
    </source>
</evidence>
<keyword evidence="1" id="KW-1133">Transmembrane helix</keyword>
<dbReference type="InterPro" id="IPR038507">
    <property type="entry name" value="YcnI-like_sf"/>
</dbReference>
<dbReference type="Pfam" id="PF07987">
    <property type="entry name" value="DUF1775"/>
    <property type="match status" value="1"/>
</dbReference>
<evidence type="ECO:0000256" key="1">
    <source>
        <dbReference type="SAM" id="Phobius"/>
    </source>
</evidence>
<reference evidence="4 5" key="1">
    <citation type="journal article" date="2015" name="Stand. Genomic Sci.">
        <title>Genomic Encyclopedia of Bacterial and Archaeal Type Strains, Phase III: the genomes of soil and plant-associated and newly described type strains.</title>
        <authorList>
            <person name="Whitman W.B."/>
            <person name="Woyke T."/>
            <person name="Klenk H.P."/>
            <person name="Zhou Y."/>
            <person name="Lilburn T.G."/>
            <person name="Beck B.J."/>
            <person name="De Vos P."/>
            <person name="Vandamme P."/>
            <person name="Eisen J.A."/>
            <person name="Garrity G."/>
            <person name="Hugenholtz P."/>
            <person name="Kyrpides N.C."/>
        </authorList>
    </citation>
    <scope>NUCLEOTIDE SEQUENCE [LARGE SCALE GENOMIC DNA]</scope>
    <source>
        <strain evidence="4 5">CECT 7306</strain>
    </source>
</reference>
<dbReference type="InterPro" id="IPR012533">
    <property type="entry name" value="YcnI-copper_dom"/>
</dbReference>
<feature type="chain" id="PRO_5018229824" evidence="2">
    <location>
        <begin position="37"/>
        <end position="247"/>
    </location>
</feature>
<feature type="transmembrane region" description="Helical" evidence="1">
    <location>
        <begin position="219"/>
        <end position="237"/>
    </location>
</feature>
<gene>
    <name evidence="4" type="ORF">EDC03_0826</name>
</gene>
<evidence type="ECO:0000313" key="4">
    <source>
        <dbReference type="EMBL" id="ROP44700.1"/>
    </source>
</evidence>
<keyword evidence="1" id="KW-0812">Transmembrane</keyword>
<sequence>MTRTTVRPTPRTSSTTHRPALTVALVAGLVVLPAAAASAHVRVGVDDASGGAYSVMTFRVPNESDTAGTTEVAVQLPTDTPITFVSVEPVPGWTAEVVRGDLPEPVTSEEGTVTRAVLSVTWTADEGVQIGPDEFQRFVVVAGPLPAEGTDVVLPTTQTYSDGEVVAWDEPVAEGQEEPEFPAPSFTTVAASTGEVGTTTPVADDGATATAEGDTTARWLGAGGLALGVVALLVAFPRDGSRRRPAR</sequence>
<keyword evidence="2" id="KW-0732">Signal</keyword>
<dbReference type="Proteomes" id="UP000276232">
    <property type="component" value="Unassembled WGS sequence"/>
</dbReference>
<name>A0A3N1HQG7_9ACTN</name>
<keyword evidence="5" id="KW-1185">Reference proteome</keyword>
<evidence type="ECO:0000256" key="2">
    <source>
        <dbReference type="SAM" id="SignalP"/>
    </source>
</evidence>
<protein>
    <submittedName>
        <fullName evidence="4">Uncharacterized protein YcnI</fullName>
    </submittedName>
</protein>
<dbReference type="RefSeq" id="WP_123378950.1">
    <property type="nucleotide sequence ID" value="NZ_RJKN01000002.1"/>
</dbReference>
<feature type="signal peptide" evidence="2">
    <location>
        <begin position="1"/>
        <end position="36"/>
    </location>
</feature>
<evidence type="ECO:0000313" key="5">
    <source>
        <dbReference type="Proteomes" id="UP000276232"/>
    </source>
</evidence>
<organism evidence="4 5">
    <name type="scientific">Pseudokineococcus lusitanus</name>
    <dbReference type="NCBI Taxonomy" id="763993"/>
    <lineage>
        <taxon>Bacteria</taxon>
        <taxon>Bacillati</taxon>
        <taxon>Actinomycetota</taxon>
        <taxon>Actinomycetes</taxon>
        <taxon>Kineosporiales</taxon>
        <taxon>Kineosporiaceae</taxon>
        <taxon>Pseudokineococcus</taxon>
    </lineage>
</organism>
<dbReference type="EMBL" id="RJKN01000002">
    <property type="protein sequence ID" value="ROP44700.1"/>
    <property type="molecule type" value="Genomic_DNA"/>
</dbReference>
<dbReference type="Gene3D" id="2.60.40.2230">
    <property type="entry name" value="Uncharacterised protein YcnI-like PF07987, DUF1775"/>
    <property type="match status" value="1"/>
</dbReference>
<dbReference type="InParanoid" id="A0A3N1HQG7"/>
<dbReference type="AlphaFoldDB" id="A0A3N1HQG7"/>
<comment type="caution">
    <text evidence="4">The sequence shown here is derived from an EMBL/GenBank/DDBJ whole genome shotgun (WGS) entry which is preliminary data.</text>
</comment>
<feature type="domain" description="YncI copper-binding" evidence="3">
    <location>
        <begin position="40"/>
        <end position="187"/>
    </location>
</feature>
<dbReference type="OrthoDB" id="9810871at2"/>
<accession>A0A3N1HQG7</accession>
<proteinExistence type="predicted"/>
<dbReference type="CDD" id="cd08545">
    <property type="entry name" value="YcnI_like"/>
    <property type="match status" value="1"/>
</dbReference>